<dbReference type="AlphaFoldDB" id="A0AAN9Y190"/>
<feature type="region of interest" description="Disordered" evidence="8">
    <location>
        <begin position="673"/>
        <end position="705"/>
    </location>
</feature>
<organism evidence="13 14">
    <name type="scientific">Parthenolecanium corni</name>
    <dbReference type="NCBI Taxonomy" id="536013"/>
    <lineage>
        <taxon>Eukaryota</taxon>
        <taxon>Metazoa</taxon>
        <taxon>Ecdysozoa</taxon>
        <taxon>Arthropoda</taxon>
        <taxon>Hexapoda</taxon>
        <taxon>Insecta</taxon>
        <taxon>Pterygota</taxon>
        <taxon>Neoptera</taxon>
        <taxon>Paraneoptera</taxon>
        <taxon>Hemiptera</taxon>
        <taxon>Sternorrhyncha</taxon>
        <taxon>Coccoidea</taxon>
        <taxon>Coccidae</taxon>
        <taxon>Parthenolecanium</taxon>
    </lineage>
</organism>
<keyword evidence="9" id="KW-0812">Transmembrane</keyword>
<evidence type="ECO:0000259" key="12">
    <source>
        <dbReference type="PROSITE" id="PS51847"/>
    </source>
</evidence>
<protein>
    <recommendedName>
        <fullName evidence="15">Phorbol-ester/DAG-type domain-containing protein</fullName>
    </recommendedName>
</protein>
<evidence type="ECO:0000256" key="7">
    <source>
        <dbReference type="ARBA" id="ARBA00023136"/>
    </source>
</evidence>
<keyword evidence="14" id="KW-1185">Reference proteome</keyword>
<accession>A0AAN9Y190</accession>
<dbReference type="GO" id="GO:1990456">
    <property type="term" value="P:mitochondrion-endoplasmic reticulum membrane tethering"/>
    <property type="evidence" value="ECO:0007669"/>
    <property type="project" value="InterPro"/>
</dbReference>
<dbReference type="EMBL" id="JBBCAQ010000034">
    <property type="protein sequence ID" value="KAK7580694.1"/>
    <property type="molecule type" value="Genomic_DNA"/>
</dbReference>
<feature type="domain" description="C2" evidence="10">
    <location>
        <begin position="341"/>
        <end position="478"/>
    </location>
</feature>
<proteinExistence type="predicted"/>
<feature type="transmembrane region" description="Helical" evidence="9">
    <location>
        <begin position="12"/>
        <end position="33"/>
    </location>
</feature>
<keyword evidence="2" id="KW-0813">Transport</keyword>
<evidence type="ECO:0000259" key="11">
    <source>
        <dbReference type="PROSITE" id="PS50081"/>
    </source>
</evidence>
<dbReference type="PANTHER" id="PTHR21519">
    <property type="entry name" value="PDZ DOMAIN-CONTAINING PROTEIN 8"/>
    <property type="match status" value="1"/>
</dbReference>
<keyword evidence="6" id="KW-0446">Lipid-binding</keyword>
<gene>
    <name evidence="13" type="ORF">V9T40_001323</name>
</gene>
<dbReference type="PANTHER" id="PTHR21519:SF1">
    <property type="entry name" value="PDZ DOMAIN-CONTAINING PROTEIN 8"/>
    <property type="match status" value="1"/>
</dbReference>
<dbReference type="Pfam" id="PF26547">
    <property type="entry name" value="PDZD8_N"/>
    <property type="match status" value="1"/>
</dbReference>
<evidence type="ECO:0000256" key="5">
    <source>
        <dbReference type="ARBA" id="ARBA00023055"/>
    </source>
</evidence>
<name>A0AAN9Y190_9HEMI</name>
<dbReference type="Proteomes" id="UP001367676">
    <property type="component" value="Unassembled WGS sequence"/>
</dbReference>
<reference evidence="13 14" key="1">
    <citation type="submission" date="2024-03" db="EMBL/GenBank/DDBJ databases">
        <title>Adaptation during the transition from Ophiocordyceps entomopathogen to insect associate is accompanied by gene loss and intensified selection.</title>
        <authorList>
            <person name="Ward C.M."/>
            <person name="Onetto C.A."/>
            <person name="Borneman A.R."/>
        </authorList>
    </citation>
    <scope>NUCLEOTIDE SEQUENCE [LARGE SCALE GENOMIC DNA]</scope>
    <source>
        <strain evidence="13">AWRI1</strain>
        <tissue evidence="13">Single Adult Female</tissue>
    </source>
</reference>
<evidence type="ECO:0000256" key="2">
    <source>
        <dbReference type="ARBA" id="ARBA00022448"/>
    </source>
</evidence>
<comment type="subcellular location">
    <subcellularLocation>
        <location evidence="1">Membrane</location>
    </subcellularLocation>
</comment>
<keyword evidence="7 9" id="KW-0472">Membrane</keyword>
<feature type="domain" description="SMP-LTD" evidence="12">
    <location>
        <begin position="77"/>
        <end position="261"/>
    </location>
</feature>
<comment type="caution">
    <text evidence="13">The sequence shown here is derived from an EMBL/GenBank/DDBJ whole genome shotgun (WGS) entry which is preliminary data.</text>
</comment>
<dbReference type="InterPro" id="IPR031468">
    <property type="entry name" value="SMP_LBD"/>
</dbReference>
<dbReference type="GO" id="GO:0016020">
    <property type="term" value="C:membrane"/>
    <property type="evidence" value="ECO:0007669"/>
    <property type="project" value="UniProtKB-SubCell"/>
</dbReference>
<dbReference type="SMART" id="SM00109">
    <property type="entry name" value="C1"/>
    <property type="match status" value="1"/>
</dbReference>
<feature type="compositionally biased region" description="Polar residues" evidence="8">
    <location>
        <begin position="686"/>
        <end position="705"/>
    </location>
</feature>
<sequence>MIFTWIPWPVLLAFIGGIVFIILIEVTVIYYLFFHNPNNQNNLSSAPSIEAYTFPEQLLELITEKLGENTSQGTVLLNLLLQFWFRENRYDVHTLTAIANKINSEMNELLTNTSLGRIFSSLKIHDVELGSESPTISTVALQNVDVNTELSTLNNFVFEFDISYVGGFYMAIEALMKFNSNAAFVSVKVVKCVGRVRVEFTRKPYTYWCMSFVSPPELEFVVESKLEGHSVPQLNRIIGIQLRRRINRKFVMPFYKIRSKPFLPTHHMIDLNDNVNEIVPVGKLHITVLSLTRISQFNGSISCTLLLDPCPWREDVQSTTNQLYILQIFRRPNRDVSTLENRKLSTGSLWYERHQDGLRQRLKSMTGQEEPCHIDEINRRKSFADTTALFSKLNADNTIQVEQEDGNIKQTKKVPYSELIAFNDQFKFLIGAPASVRYLNILVWNHVEETPTDNLIGYVSIPLINLTQSGIGRKRRIFYLQPTNQFRNHEYASLSSHPGFIPSLCYGDITLGVMFTSLTAATPPLSSNESTPVSLSPTKSVKPPILSETTTNLSDIDSELVLSPHEFDRVIINKQTKCGFCQKKIWLKEASHCTKCGLICHKKCVAKCEKSSECRITINEDLNDDSIEIAMPAINLNPEIITTAPDTNGSPSLSKNKLSTFLANVKGIKRSGSASSLAPPVHGDVSVNQPHSLPQTPNHSPFPSRKSSVIANDVKLFESEEVDDEVERALNYLISVPQNEQFLDSVKSSGKKLCMDLSQEKREHRINEMISKIKTAIDAETNAFGNLEEQKKEATDPHELAKLSFQIGKSEERLQGLTNLLLHCCSGLQDSQDSSKTPT</sequence>
<dbReference type="InterPro" id="IPR035892">
    <property type="entry name" value="C2_domain_sf"/>
</dbReference>
<dbReference type="InterPro" id="IPR039275">
    <property type="entry name" value="PDZD8"/>
</dbReference>
<feature type="domain" description="Phorbol-ester/DAG-type" evidence="11">
    <location>
        <begin position="564"/>
        <end position="614"/>
    </location>
</feature>
<keyword evidence="9" id="KW-1133">Transmembrane helix</keyword>
<dbReference type="PROSITE" id="PS50081">
    <property type="entry name" value="ZF_DAG_PE_2"/>
    <property type="match status" value="1"/>
</dbReference>
<dbReference type="GO" id="GO:0005739">
    <property type="term" value="C:mitochondrion"/>
    <property type="evidence" value="ECO:0007669"/>
    <property type="project" value="GOC"/>
</dbReference>
<dbReference type="GO" id="GO:0044233">
    <property type="term" value="C:mitochondria-associated endoplasmic reticulum membrane contact site"/>
    <property type="evidence" value="ECO:0007669"/>
    <property type="project" value="InterPro"/>
</dbReference>
<evidence type="ECO:0000256" key="9">
    <source>
        <dbReference type="SAM" id="Phobius"/>
    </source>
</evidence>
<evidence type="ECO:0000259" key="10">
    <source>
        <dbReference type="PROSITE" id="PS50004"/>
    </source>
</evidence>
<dbReference type="SUPFAM" id="SSF57889">
    <property type="entry name" value="Cysteine-rich domain"/>
    <property type="match status" value="1"/>
</dbReference>
<dbReference type="SUPFAM" id="SSF49562">
    <property type="entry name" value="C2 domain (Calcium/lipid-binding domain, CaLB)"/>
    <property type="match status" value="1"/>
</dbReference>
<dbReference type="InterPro" id="IPR000008">
    <property type="entry name" value="C2_dom"/>
</dbReference>
<dbReference type="GO" id="GO:0051560">
    <property type="term" value="P:mitochondrial calcium ion homeostasis"/>
    <property type="evidence" value="ECO:0007669"/>
    <property type="project" value="InterPro"/>
</dbReference>
<dbReference type="PROSITE" id="PS51847">
    <property type="entry name" value="SMP"/>
    <property type="match status" value="1"/>
</dbReference>
<evidence type="ECO:0000313" key="14">
    <source>
        <dbReference type="Proteomes" id="UP001367676"/>
    </source>
</evidence>
<dbReference type="Gene3D" id="3.30.60.20">
    <property type="match status" value="1"/>
</dbReference>
<dbReference type="PROSITE" id="PS00479">
    <property type="entry name" value="ZF_DAG_PE_1"/>
    <property type="match status" value="1"/>
</dbReference>
<dbReference type="InterPro" id="IPR058801">
    <property type="entry name" value="PDZD8_N"/>
</dbReference>
<dbReference type="PROSITE" id="PS50004">
    <property type="entry name" value="C2"/>
    <property type="match status" value="1"/>
</dbReference>
<evidence type="ECO:0008006" key="15">
    <source>
        <dbReference type="Google" id="ProtNLM"/>
    </source>
</evidence>
<dbReference type="CDD" id="cd21674">
    <property type="entry name" value="SMP_PDZD8"/>
    <property type="match status" value="1"/>
</dbReference>
<dbReference type="GO" id="GO:0006869">
    <property type="term" value="P:lipid transport"/>
    <property type="evidence" value="ECO:0007669"/>
    <property type="project" value="UniProtKB-KW"/>
</dbReference>
<dbReference type="InterPro" id="IPR046349">
    <property type="entry name" value="C1-like_sf"/>
</dbReference>
<evidence type="ECO:0000256" key="3">
    <source>
        <dbReference type="ARBA" id="ARBA00022723"/>
    </source>
</evidence>
<keyword evidence="4" id="KW-0862">Zinc</keyword>
<dbReference type="GO" id="GO:0008289">
    <property type="term" value="F:lipid binding"/>
    <property type="evidence" value="ECO:0007669"/>
    <property type="project" value="UniProtKB-KW"/>
</dbReference>
<evidence type="ECO:0000256" key="4">
    <source>
        <dbReference type="ARBA" id="ARBA00022833"/>
    </source>
</evidence>
<keyword evidence="3" id="KW-0479">Metal-binding</keyword>
<keyword evidence="5" id="KW-0445">Lipid transport</keyword>
<dbReference type="GO" id="GO:0046872">
    <property type="term" value="F:metal ion binding"/>
    <property type="evidence" value="ECO:0007669"/>
    <property type="project" value="UniProtKB-KW"/>
</dbReference>
<evidence type="ECO:0000256" key="1">
    <source>
        <dbReference type="ARBA" id="ARBA00004370"/>
    </source>
</evidence>
<evidence type="ECO:0000313" key="13">
    <source>
        <dbReference type="EMBL" id="KAK7580694.1"/>
    </source>
</evidence>
<dbReference type="InterPro" id="IPR002219">
    <property type="entry name" value="PKC_DAG/PE"/>
</dbReference>
<evidence type="ECO:0000256" key="8">
    <source>
        <dbReference type="SAM" id="MobiDB-lite"/>
    </source>
</evidence>
<evidence type="ECO:0000256" key="6">
    <source>
        <dbReference type="ARBA" id="ARBA00023121"/>
    </source>
</evidence>